<feature type="binding site" evidence="2">
    <location>
        <position position="149"/>
    </location>
    <ligand>
        <name>Mn(2+)</name>
        <dbReference type="ChEBI" id="CHEBI:29035"/>
        <label>2</label>
    </ligand>
</feature>
<dbReference type="Proteomes" id="UP000675781">
    <property type="component" value="Unassembled WGS sequence"/>
</dbReference>
<dbReference type="Gene3D" id="3.40.630.10">
    <property type="entry name" value="Zn peptidases"/>
    <property type="match status" value="1"/>
</dbReference>
<proteinExistence type="predicted"/>
<feature type="domain" description="Peptidase M20 dimerisation" evidence="3">
    <location>
        <begin position="199"/>
        <end position="294"/>
    </location>
</feature>
<dbReference type="InterPro" id="IPR017439">
    <property type="entry name" value="Amidohydrolase"/>
</dbReference>
<evidence type="ECO:0000259" key="3">
    <source>
        <dbReference type="Pfam" id="PF07687"/>
    </source>
</evidence>
<dbReference type="InterPro" id="IPR011650">
    <property type="entry name" value="Peptidase_M20_dimer"/>
</dbReference>
<sequence length="426" mass="44999">MVVQSVTAGLEKIREELAELYRDLHQHPELSLQETRTAGLLAWRLREAGFDEVLEQVGGTGVVGVLRNGDGPTVMLRADFDALPVRENTGLPYASDVRAVDHEGHEVPVMHACGHDMHATALVGAAHLLAAARESWSGTLLAVFQPAEELARGARDMVEDGLFERLPKPATVLGQHVAPLPAGFIGHGSGPIMAASDHVKVTLFGRGGHGSRPEAAVDPVLMAANVVTRLQGIVAREVPPAEAAVVTVGRLQAGTKDNIIPDTAELGINMRSYTPQVRDLVRAAIERIVRAESAAGNAVREPELDWAASAPALVSEPEATAATLAAFAEHFGPQRLFPMPLVTASEDVGVFGASLGVPTVFWFWGGLEPDLVFKALAEGRIDSLPANHSAQFAPLIEPTLSTGVEALVVAALTWLGPVRATGESEA</sequence>
<keyword evidence="2" id="KW-0464">Manganese</keyword>
<comment type="cofactor">
    <cofactor evidence="2">
        <name>Mn(2+)</name>
        <dbReference type="ChEBI" id="CHEBI:29035"/>
    </cofactor>
    <text evidence="2">The Mn(2+) ion enhances activity.</text>
</comment>
<dbReference type="PANTHER" id="PTHR11014">
    <property type="entry name" value="PEPTIDASE M20 FAMILY MEMBER"/>
    <property type="match status" value="1"/>
</dbReference>
<dbReference type="AlphaFoldDB" id="A0A941EP21"/>
<feature type="binding site" evidence="2">
    <location>
        <position position="176"/>
    </location>
    <ligand>
        <name>Mn(2+)</name>
        <dbReference type="ChEBI" id="CHEBI:29035"/>
        <label>2</label>
    </ligand>
</feature>
<dbReference type="PANTHER" id="PTHR11014:SF63">
    <property type="entry name" value="METALLOPEPTIDASE, PUTATIVE (AFU_ORTHOLOGUE AFUA_6G09600)-RELATED"/>
    <property type="match status" value="1"/>
</dbReference>
<gene>
    <name evidence="4" type="ORF">KDL01_11925</name>
</gene>
<evidence type="ECO:0000313" key="4">
    <source>
        <dbReference type="EMBL" id="MBR7833977.1"/>
    </source>
</evidence>
<accession>A0A941EP21</accession>
<dbReference type="GO" id="GO:0050118">
    <property type="term" value="F:N-acetyldiaminopimelate deacetylase activity"/>
    <property type="evidence" value="ECO:0007669"/>
    <property type="project" value="UniProtKB-ARBA"/>
</dbReference>
<dbReference type="RefSeq" id="WP_212528498.1">
    <property type="nucleotide sequence ID" value="NZ_JAGSOG010000044.1"/>
</dbReference>
<dbReference type="SUPFAM" id="SSF53187">
    <property type="entry name" value="Zn-dependent exopeptidases"/>
    <property type="match status" value="1"/>
</dbReference>
<feature type="binding site" evidence="2">
    <location>
        <position position="113"/>
    </location>
    <ligand>
        <name>Mn(2+)</name>
        <dbReference type="ChEBI" id="CHEBI:29035"/>
        <label>2</label>
    </ligand>
</feature>
<reference evidence="4" key="1">
    <citation type="submission" date="2021-04" db="EMBL/GenBank/DDBJ databases">
        <title>Genome based classification of Actinospica acidithermotolerans sp. nov., an actinobacterium isolated from an Indonesian hot spring.</title>
        <authorList>
            <person name="Kusuma A.B."/>
            <person name="Putra K.E."/>
            <person name="Nafisah S."/>
            <person name="Loh J."/>
            <person name="Nouioui I."/>
            <person name="Goodfellow M."/>
        </authorList>
    </citation>
    <scope>NUCLEOTIDE SEQUENCE</scope>
    <source>
        <strain evidence="4">CSCA 57</strain>
    </source>
</reference>
<dbReference type="Gene3D" id="3.30.70.360">
    <property type="match status" value="1"/>
</dbReference>
<evidence type="ECO:0000256" key="2">
    <source>
        <dbReference type="PIRSR" id="PIRSR005962-1"/>
    </source>
</evidence>
<dbReference type="SUPFAM" id="SSF55031">
    <property type="entry name" value="Bacterial exopeptidase dimerisation domain"/>
    <property type="match status" value="1"/>
</dbReference>
<dbReference type="GO" id="GO:0046872">
    <property type="term" value="F:metal ion binding"/>
    <property type="evidence" value="ECO:0007669"/>
    <property type="project" value="UniProtKB-KW"/>
</dbReference>
<evidence type="ECO:0000256" key="1">
    <source>
        <dbReference type="ARBA" id="ARBA00022801"/>
    </source>
</evidence>
<protein>
    <submittedName>
        <fullName evidence="4">Amidohydrolase</fullName>
    </submittedName>
</protein>
<dbReference type="InterPro" id="IPR002933">
    <property type="entry name" value="Peptidase_M20"/>
</dbReference>
<dbReference type="FunFam" id="3.30.70.360:FF:000001">
    <property type="entry name" value="N-acetyldiaminopimelate deacetylase"/>
    <property type="match status" value="1"/>
</dbReference>
<keyword evidence="1" id="KW-0378">Hydrolase</keyword>
<feature type="binding site" evidence="2">
    <location>
        <position position="115"/>
    </location>
    <ligand>
        <name>Mn(2+)</name>
        <dbReference type="ChEBI" id="CHEBI:29035"/>
        <label>2</label>
    </ligand>
</feature>
<dbReference type="Pfam" id="PF01546">
    <property type="entry name" value="Peptidase_M20"/>
    <property type="match status" value="1"/>
</dbReference>
<dbReference type="EMBL" id="JAGSOG010000044">
    <property type="protein sequence ID" value="MBR7833977.1"/>
    <property type="molecule type" value="Genomic_DNA"/>
</dbReference>
<evidence type="ECO:0000313" key="5">
    <source>
        <dbReference type="Proteomes" id="UP000675781"/>
    </source>
</evidence>
<dbReference type="Pfam" id="PF07687">
    <property type="entry name" value="M20_dimer"/>
    <property type="match status" value="1"/>
</dbReference>
<organism evidence="4 5">
    <name type="scientific">Actinospica durhamensis</name>
    <dbReference type="NCBI Taxonomy" id="1508375"/>
    <lineage>
        <taxon>Bacteria</taxon>
        <taxon>Bacillati</taxon>
        <taxon>Actinomycetota</taxon>
        <taxon>Actinomycetes</taxon>
        <taxon>Catenulisporales</taxon>
        <taxon>Actinospicaceae</taxon>
        <taxon>Actinospica</taxon>
    </lineage>
</organism>
<comment type="caution">
    <text evidence="4">The sequence shown here is derived from an EMBL/GenBank/DDBJ whole genome shotgun (WGS) entry which is preliminary data.</text>
</comment>
<name>A0A941EP21_9ACTN</name>
<keyword evidence="5" id="KW-1185">Reference proteome</keyword>
<dbReference type="NCBIfam" id="TIGR01891">
    <property type="entry name" value="amidohydrolases"/>
    <property type="match status" value="1"/>
</dbReference>
<keyword evidence="2" id="KW-0479">Metal-binding</keyword>
<dbReference type="PIRSF" id="PIRSF005962">
    <property type="entry name" value="Pept_M20D_amidohydro"/>
    <property type="match status" value="1"/>
</dbReference>
<dbReference type="GO" id="GO:0019877">
    <property type="term" value="P:diaminopimelate biosynthetic process"/>
    <property type="evidence" value="ECO:0007669"/>
    <property type="project" value="UniProtKB-ARBA"/>
</dbReference>
<dbReference type="InterPro" id="IPR036264">
    <property type="entry name" value="Bact_exopeptidase_dim_dom"/>
</dbReference>